<organism evidence="1 2">
    <name type="scientific">Vigna mungo</name>
    <name type="common">Black gram</name>
    <name type="synonym">Phaseolus mungo</name>
    <dbReference type="NCBI Taxonomy" id="3915"/>
    <lineage>
        <taxon>Eukaryota</taxon>
        <taxon>Viridiplantae</taxon>
        <taxon>Streptophyta</taxon>
        <taxon>Embryophyta</taxon>
        <taxon>Tracheophyta</taxon>
        <taxon>Spermatophyta</taxon>
        <taxon>Magnoliopsida</taxon>
        <taxon>eudicotyledons</taxon>
        <taxon>Gunneridae</taxon>
        <taxon>Pentapetalae</taxon>
        <taxon>rosids</taxon>
        <taxon>fabids</taxon>
        <taxon>Fabales</taxon>
        <taxon>Fabaceae</taxon>
        <taxon>Papilionoideae</taxon>
        <taxon>50 kb inversion clade</taxon>
        <taxon>NPAAA clade</taxon>
        <taxon>indigoferoid/millettioid clade</taxon>
        <taxon>Phaseoleae</taxon>
        <taxon>Vigna</taxon>
    </lineage>
</organism>
<dbReference type="Proteomes" id="UP001374535">
    <property type="component" value="Chromosome 2"/>
</dbReference>
<dbReference type="EMBL" id="CP144699">
    <property type="protein sequence ID" value="WVZ20903.1"/>
    <property type="molecule type" value="Genomic_DNA"/>
</dbReference>
<name>A0AAQ3P6T6_VIGMU</name>
<dbReference type="AlphaFoldDB" id="A0AAQ3P6T6"/>
<feature type="non-terminal residue" evidence="1">
    <location>
        <position position="104"/>
    </location>
</feature>
<reference evidence="1 2" key="1">
    <citation type="journal article" date="2023" name="Life. Sci Alliance">
        <title>Evolutionary insights into 3D genome organization and epigenetic landscape of Vigna mungo.</title>
        <authorList>
            <person name="Junaid A."/>
            <person name="Singh B."/>
            <person name="Bhatia S."/>
        </authorList>
    </citation>
    <scope>NUCLEOTIDE SEQUENCE [LARGE SCALE GENOMIC DNA]</scope>
    <source>
        <strain evidence="1">Urdbean</strain>
    </source>
</reference>
<proteinExistence type="predicted"/>
<evidence type="ECO:0000313" key="2">
    <source>
        <dbReference type="Proteomes" id="UP001374535"/>
    </source>
</evidence>
<accession>A0AAQ3P6T6</accession>
<evidence type="ECO:0000313" key="1">
    <source>
        <dbReference type="EMBL" id="WVZ20903.1"/>
    </source>
</evidence>
<sequence length="104" mass="11317">CISLRRSLSITLNESTISNSDSLEISCWISDFILACLHNLPCSCSAIARLLLNHGIKLGPCRNRLYKSSQLDLIRFNINFPGPLADKLARNSSALNGGREGGSI</sequence>
<keyword evidence="2" id="KW-1185">Reference proteome</keyword>
<gene>
    <name evidence="1" type="ORF">V8G54_008225</name>
</gene>
<protein>
    <submittedName>
        <fullName evidence="1">Uncharacterized protein</fullName>
    </submittedName>
</protein>